<dbReference type="SMART" id="SM00345">
    <property type="entry name" value="HTH_GNTR"/>
    <property type="match status" value="1"/>
</dbReference>
<dbReference type="InterPro" id="IPR036390">
    <property type="entry name" value="WH_DNA-bd_sf"/>
</dbReference>
<keyword evidence="1" id="KW-0805">Transcription regulation</keyword>
<evidence type="ECO:0000313" key="6">
    <source>
        <dbReference type="Proteomes" id="UP000187085"/>
    </source>
</evidence>
<organism evidence="5 6">
    <name type="scientific">Tersicoccus phoenicis</name>
    <dbReference type="NCBI Taxonomy" id="554083"/>
    <lineage>
        <taxon>Bacteria</taxon>
        <taxon>Bacillati</taxon>
        <taxon>Actinomycetota</taxon>
        <taxon>Actinomycetes</taxon>
        <taxon>Micrococcales</taxon>
        <taxon>Micrococcaceae</taxon>
        <taxon>Tersicoccus</taxon>
    </lineage>
</organism>
<dbReference type="AlphaFoldDB" id="A0A1R1LD71"/>
<evidence type="ECO:0000313" key="5">
    <source>
        <dbReference type="EMBL" id="OMH25457.1"/>
    </source>
</evidence>
<dbReference type="Gene3D" id="1.10.10.10">
    <property type="entry name" value="Winged helix-like DNA-binding domain superfamily/Winged helix DNA-binding domain"/>
    <property type="match status" value="1"/>
</dbReference>
<dbReference type="PROSITE" id="PS50949">
    <property type="entry name" value="HTH_GNTR"/>
    <property type="match status" value="1"/>
</dbReference>
<reference evidence="5 6" key="1">
    <citation type="submission" date="2016-12" db="EMBL/GenBank/DDBJ databases">
        <title>Draft genome of Tersicoccus phoenicis 1P05MA.</title>
        <authorList>
            <person name="Nakajima Y."/>
            <person name="Yoshizawa S."/>
            <person name="Nakamura K."/>
            <person name="Ogura Y."/>
            <person name="Hayashi T."/>
            <person name="Kogure K."/>
        </authorList>
    </citation>
    <scope>NUCLEOTIDE SEQUENCE [LARGE SCALE GENOMIC DNA]</scope>
    <source>
        <strain evidence="5 6">1p05MA</strain>
    </source>
</reference>
<dbReference type="OrthoDB" id="7989071at2"/>
<dbReference type="SMART" id="SM00895">
    <property type="entry name" value="FCD"/>
    <property type="match status" value="1"/>
</dbReference>
<keyword evidence="6" id="KW-1185">Reference proteome</keyword>
<accession>A0A1R1LD71</accession>
<dbReference type="InterPro" id="IPR000524">
    <property type="entry name" value="Tscrpt_reg_HTH_GntR"/>
</dbReference>
<evidence type="ECO:0000256" key="2">
    <source>
        <dbReference type="ARBA" id="ARBA00023125"/>
    </source>
</evidence>
<keyword evidence="3" id="KW-0804">Transcription</keyword>
<evidence type="ECO:0000259" key="4">
    <source>
        <dbReference type="PROSITE" id="PS50949"/>
    </source>
</evidence>
<dbReference type="InterPro" id="IPR036388">
    <property type="entry name" value="WH-like_DNA-bd_sf"/>
</dbReference>
<dbReference type="InterPro" id="IPR011711">
    <property type="entry name" value="GntR_C"/>
</dbReference>
<dbReference type="CDD" id="cd07377">
    <property type="entry name" value="WHTH_GntR"/>
    <property type="match status" value="1"/>
</dbReference>
<dbReference type="Gene3D" id="1.20.120.530">
    <property type="entry name" value="GntR ligand-binding domain-like"/>
    <property type="match status" value="1"/>
</dbReference>
<dbReference type="PRINTS" id="PR00035">
    <property type="entry name" value="HTHGNTR"/>
</dbReference>
<evidence type="ECO:0000256" key="1">
    <source>
        <dbReference type="ARBA" id="ARBA00023015"/>
    </source>
</evidence>
<dbReference type="GO" id="GO:0003700">
    <property type="term" value="F:DNA-binding transcription factor activity"/>
    <property type="evidence" value="ECO:0007669"/>
    <property type="project" value="InterPro"/>
</dbReference>
<dbReference type="SUPFAM" id="SSF46785">
    <property type="entry name" value="Winged helix' DNA-binding domain"/>
    <property type="match status" value="1"/>
</dbReference>
<evidence type="ECO:0000256" key="3">
    <source>
        <dbReference type="ARBA" id="ARBA00023163"/>
    </source>
</evidence>
<dbReference type="STRING" id="554083.BKD30_06065"/>
<dbReference type="GO" id="GO:0003677">
    <property type="term" value="F:DNA binding"/>
    <property type="evidence" value="ECO:0007669"/>
    <property type="project" value="UniProtKB-KW"/>
</dbReference>
<dbReference type="EMBL" id="MRDE01000026">
    <property type="protein sequence ID" value="OMH25457.1"/>
    <property type="molecule type" value="Genomic_DNA"/>
</dbReference>
<protein>
    <submittedName>
        <fullName evidence="5">GntR family transcriptional regulator</fullName>
    </submittedName>
</protein>
<dbReference type="PANTHER" id="PTHR43537:SF5">
    <property type="entry name" value="UXU OPERON TRANSCRIPTIONAL REGULATOR"/>
    <property type="match status" value="1"/>
</dbReference>
<gene>
    <name evidence="5" type="ORF">BKD30_06065</name>
</gene>
<dbReference type="Pfam" id="PF07729">
    <property type="entry name" value="FCD"/>
    <property type="match status" value="1"/>
</dbReference>
<comment type="caution">
    <text evidence="5">The sequence shown here is derived from an EMBL/GenBank/DDBJ whole genome shotgun (WGS) entry which is preliminary data.</text>
</comment>
<proteinExistence type="predicted"/>
<dbReference type="InterPro" id="IPR008920">
    <property type="entry name" value="TF_FadR/GntR_C"/>
</dbReference>
<name>A0A1R1LD71_9MICC</name>
<dbReference type="PANTHER" id="PTHR43537">
    <property type="entry name" value="TRANSCRIPTIONAL REGULATOR, GNTR FAMILY"/>
    <property type="match status" value="1"/>
</dbReference>
<dbReference type="Proteomes" id="UP000187085">
    <property type="component" value="Unassembled WGS sequence"/>
</dbReference>
<keyword evidence="2" id="KW-0238">DNA-binding</keyword>
<sequence>MRSHVTGTAASLVRPRLYERIVQRIHQLVLDEGFGPGDRLPPERELAVMLGVSRASISQALVALEVVGFVQVRHGDGIILTSSARNPGLIDEFRAHRDRLPAIIEARVALEVQLARLAAERRTEADLRALDGALEWMAAEVDSGERGAGGDERFHAALTAAGHLELLARFMAEIAELVRETRLESLGQPGRSERSLEDHRRIAAAVRDGDGEGAARLMGRHLSHVADVALLRKSSEPSTGLELETDA</sequence>
<feature type="domain" description="HTH gntR-type" evidence="4">
    <location>
        <begin position="15"/>
        <end position="83"/>
    </location>
</feature>
<dbReference type="Pfam" id="PF00392">
    <property type="entry name" value="GntR"/>
    <property type="match status" value="1"/>
</dbReference>
<dbReference type="SUPFAM" id="SSF48008">
    <property type="entry name" value="GntR ligand-binding domain-like"/>
    <property type="match status" value="1"/>
</dbReference>